<dbReference type="SUPFAM" id="SSF55785">
    <property type="entry name" value="PYP-like sensor domain (PAS domain)"/>
    <property type="match status" value="1"/>
</dbReference>
<dbReference type="Proteomes" id="UP000219452">
    <property type="component" value="Unassembled WGS sequence"/>
</dbReference>
<evidence type="ECO:0000256" key="2">
    <source>
        <dbReference type="ARBA" id="ARBA00022643"/>
    </source>
</evidence>
<keyword evidence="6" id="KW-1185">Reference proteome</keyword>
<evidence type="ECO:0000256" key="1">
    <source>
        <dbReference type="ARBA" id="ARBA00022630"/>
    </source>
</evidence>
<dbReference type="NCBIfam" id="TIGR00229">
    <property type="entry name" value="sensory_box"/>
    <property type="match status" value="1"/>
</dbReference>
<protein>
    <submittedName>
        <fullName evidence="5">PAS domain S-box-containing protein</fullName>
    </submittedName>
</protein>
<name>A0A286G1G9_9BACT</name>
<proteinExistence type="predicted"/>
<dbReference type="PANTHER" id="PTHR47429">
    <property type="entry name" value="PROTEIN TWIN LOV 1"/>
    <property type="match status" value="1"/>
</dbReference>
<dbReference type="CDD" id="cd00130">
    <property type="entry name" value="PAS"/>
    <property type="match status" value="1"/>
</dbReference>
<dbReference type="Pfam" id="PF13426">
    <property type="entry name" value="PAS_9"/>
    <property type="match status" value="1"/>
</dbReference>
<dbReference type="InterPro" id="IPR035965">
    <property type="entry name" value="PAS-like_dom_sf"/>
</dbReference>
<dbReference type="PROSITE" id="PS50112">
    <property type="entry name" value="PAS"/>
    <property type="match status" value="1"/>
</dbReference>
<accession>A0A286G1G9</accession>
<evidence type="ECO:0000313" key="5">
    <source>
        <dbReference type="EMBL" id="SOD89390.1"/>
    </source>
</evidence>
<dbReference type="PANTHER" id="PTHR47429:SF2">
    <property type="entry name" value="PROTEIN TWIN LOV 1"/>
    <property type="match status" value="1"/>
</dbReference>
<keyword evidence="1" id="KW-0285">Flavoprotein</keyword>
<dbReference type="OrthoDB" id="1120715at2"/>
<gene>
    <name evidence="5" type="ORF">SAMN06269250_3050</name>
</gene>
<organism evidence="5 6">
    <name type="scientific">Spirosoma fluviale</name>
    <dbReference type="NCBI Taxonomy" id="1597977"/>
    <lineage>
        <taxon>Bacteria</taxon>
        <taxon>Pseudomonadati</taxon>
        <taxon>Bacteroidota</taxon>
        <taxon>Cytophagia</taxon>
        <taxon>Cytophagales</taxon>
        <taxon>Cytophagaceae</taxon>
        <taxon>Spirosoma</taxon>
    </lineage>
</organism>
<feature type="domain" description="PAS" evidence="4">
    <location>
        <begin position="68"/>
        <end position="123"/>
    </location>
</feature>
<evidence type="ECO:0000256" key="3">
    <source>
        <dbReference type="ARBA" id="ARBA00022991"/>
    </source>
</evidence>
<evidence type="ECO:0000259" key="4">
    <source>
        <dbReference type="PROSITE" id="PS50112"/>
    </source>
</evidence>
<dbReference type="RefSeq" id="WP_097126646.1">
    <property type="nucleotide sequence ID" value="NZ_OCNH01000002.1"/>
</dbReference>
<dbReference type="Gene3D" id="3.30.450.20">
    <property type="entry name" value="PAS domain"/>
    <property type="match status" value="1"/>
</dbReference>
<dbReference type="AlphaFoldDB" id="A0A286G1G9"/>
<evidence type="ECO:0000313" key="6">
    <source>
        <dbReference type="Proteomes" id="UP000219452"/>
    </source>
</evidence>
<keyword evidence="2" id="KW-0288">FMN</keyword>
<dbReference type="EMBL" id="OCNH01000002">
    <property type="protein sequence ID" value="SOD89390.1"/>
    <property type="molecule type" value="Genomic_DNA"/>
</dbReference>
<reference evidence="6" key="1">
    <citation type="submission" date="2017-09" db="EMBL/GenBank/DDBJ databases">
        <authorList>
            <person name="Varghese N."/>
            <person name="Submissions S."/>
        </authorList>
    </citation>
    <scope>NUCLEOTIDE SEQUENCE [LARGE SCALE GENOMIC DNA]</scope>
    <source>
        <strain evidence="6">DSM 29961</strain>
    </source>
</reference>
<dbReference type="InterPro" id="IPR000014">
    <property type="entry name" value="PAS"/>
</dbReference>
<keyword evidence="3" id="KW-0157">Chromophore</keyword>
<sequence length="175" mass="20424">MDFCGPYDEQLAARYRQSLLTPLLAGWEFRQRPTLEAGHTGWQLLAKKQDWVLTAPIRHDLLSNEWAIVVTNAEQIIEYVNPLFEKMTGYTNPEAIGRRPNFLQGEGTSQLARQRMRKAIQKKRTVSELLLNYRKDRTAYWCNVVIRPITNHHKEIVNFIAFEKEVQLEDVPDSL</sequence>